<proteinExistence type="predicted"/>
<evidence type="ECO:0000256" key="2">
    <source>
        <dbReference type="ARBA" id="ARBA00022771"/>
    </source>
</evidence>
<organism evidence="6 7">
    <name type="scientific">Intoshia linei</name>
    <dbReference type="NCBI Taxonomy" id="1819745"/>
    <lineage>
        <taxon>Eukaryota</taxon>
        <taxon>Metazoa</taxon>
        <taxon>Spiralia</taxon>
        <taxon>Lophotrochozoa</taxon>
        <taxon>Mesozoa</taxon>
        <taxon>Orthonectida</taxon>
        <taxon>Rhopaluridae</taxon>
        <taxon>Intoshia</taxon>
    </lineage>
</organism>
<dbReference type="PROSITE" id="PS51999">
    <property type="entry name" value="ZF_GRF"/>
    <property type="match status" value="1"/>
</dbReference>
<evidence type="ECO:0000256" key="1">
    <source>
        <dbReference type="ARBA" id="ARBA00022723"/>
    </source>
</evidence>
<evidence type="ECO:0000259" key="5">
    <source>
        <dbReference type="PROSITE" id="PS51999"/>
    </source>
</evidence>
<sequence length="126" mass="15000">MAIEKIKFIKCLEHDELCFFKTCSTDGPKFGKSYYICSNKNTCKFIIRIEDKIDNRCVNHNAFIDLCKISLNHRQPRQYFRCIIKKAQDGKWCGLIERPDLKYLKTEKSVLFNVFIFKKSIRFCIL</sequence>
<dbReference type="AlphaFoldDB" id="A0A177AQU2"/>
<accession>A0A177AQU2</accession>
<keyword evidence="2 4" id="KW-0863">Zinc-finger</keyword>
<dbReference type="InterPro" id="IPR010666">
    <property type="entry name" value="Znf_GRF"/>
</dbReference>
<evidence type="ECO:0000256" key="3">
    <source>
        <dbReference type="ARBA" id="ARBA00022833"/>
    </source>
</evidence>
<gene>
    <name evidence="6" type="ORF">A3Q56_07935</name>
</gene>
<keyword evidence="1" id="KW-0479">Metal-binding</keyword>
<feature type="domain" description="GRF-type" evidence="5">
    <location>
        <begin position="11"/>
        <end position="52"/>
    </location>
</feature>
<dbReference type="Proteomes" id="UP000078046">
    <property type="component" value="Unassembled WGS sequence"/>
</dbReference>
<evidence type="ECO:0000256" key="4">
    <source>
        <dbReference type="PROSITE-ProRule" id="PRU01343"/>
    </source>
</evidence>
<protein>
    <recommendedName>
        <fullName evidence="5">GRF-type domain-containing protein</fullName>
    </recommendedName>
</protein>
<evidence type="ECO:0000313" key="6">
    <source>
        <dbReference type="EMBL" id="OAF64359.1"/>
    </source>
</evidence>
<comment type="caution">
    <text evidence="6">The sequence shown here is derived from an EMBL/GenBank/DDBJ whole genome shotgun (WGS) entry which is preliminary data.</text>
</comment>
<dbReference type="GO" id="GO:0008270">
    <property type="term" value="F:zinc ion binding"/>
    <property type="evidence" value="ECO:0007669"/>
    <property type="project" value="UniProtKB-KW"/>
</dbReference>
<reference evidence="6 7" key="1">
    <citation type="submission" date="2016-04" db="EMBL/GenBank/DDBJ databases">
        <title>The genome of Intoshia linei affirms orthonectids as highly simplified spiralians.</title>
        <authorList>
            <person name="Mikhailov K.V."/>
            <person name="Slusarev G.S."/>
            <person name="Nikitin M.A."/>
            <person name="Logacheva M.D."/>
            <person name="Penin A."/>
            <person name="Aleoshin V."/>
            <person name="Panchin Y.V."/>
        </authorList>
    </citation>
    <scope>NUCLEOTIDE SEQUENCE [LARGE SCALE GENOMIC DNA]</scope>
    <source>
        <strain evidence="6">Intl2013</strain>
        <tissue evidence="6">Whole animal</tissue>
    </source>
</reference>
<name>A0A177AQU2_9BILA</name>
<keyword evidence="7" id="KW-1185">Reference proteome</keyword>
<dbReference type="EMBL" id="LWCA01001897">
    <property type="protein sequence ID" value="OAF64359.1"/>
    <property type="molecule type" value="Genomic_DNA"/>
</dbReference>
<keyword evidence="3" id="KW-0862">Zinc</keyword>
<evidence type="ECO:0000313" key="7">
    <source>
        <dbReference type="Proteomes" id="UP000078046"/>
    </source>
</evidence>